<proteinExistence type="predicted"/>
<organism evidence="4">
    <name type="scientific">Rhodotorula toruloides</name>
    <name type="common">Yeast</name>
    <name type="synonym">Rhodosporidium toruloides</name>
    <dbReference type="NCBI Taxonomy" id="5286"/>
    <lineage>
        <taxon>Eukaryota</taxon>
        <taxon>Fungi</taxon>
        <taxon>Dikarya</taxon>
        <taxon>Basidiomycota</taxon>
        <taxon>Pucciniomycotina</taxon>
        <taxon>Microbotryomycetes</taxon>
        <taxon>Sporidiobolales</taxon>
        <taxon>Sporidiobolaceae</taxon>
        <taxon>Rhodotorula</taxon>
    </lineage>
</organism>
<dbReference type="GO" id="GO:0007131">
    <property type="term" value="P:reciprocal meiotic recombination"/>
    <property type="evidence" value="ECO:0007669"/>
    <property type="project" value="TreeGrafter"/>
</dbReference>
<dbReference type="Gene3D" id="3.40.50.300">
    <property type="entry name" value="P-loop containing nucleotide triphosphate hydrolases"/>
    <property type="match status" value="1"/>
</dbReference>
<reference evidence="4" key="1">
    <citation type="journal article" date="2014" name="Genome Announc.">
        <title>Draft genome sequence of Rhodosporidium toruloides CECT1137, an oleaginous yeast of biotechnological interest.</title>
        <authorList>
            <person name="Morin N."/>
            <person name="Calcas X."/>
            <person name="Devillers H."/>
            <person name="Durrens P."/>
            <person name="Sherman D.J."/>
            <person name="Nicaud J.-M."/>
            <person name="Neuveglise C."/>
        </authorList>
    </citation>
    <scope>NUCLEOTIDE SEQUENCE</scope>
    <source>
        <strain evidence="4">CECT1137</strain>
    </source>
</reference>
<dbReference type="PANTHER" id="PTHR46457:SF1">
    <property type="entry name" value="DNA REPAIR PROTEIN RAD51 HOMOLOG 4"/>
    <property type="match status" value="1"/>
</dbReference>
<dbReference type="InterPro" id="IPR027417">
    <property type="entry name" value="P-loop_NTPase"/>
</dbReference>
<dbReference type="SUPFAM" id="SSF52540">
    <property type="entry name" value="P-loop containing nucleoside triphosphate hydrolases"/>
    <property type="match status" value="1"/>
</dbReference>
<dbReference type="GO" id="GO:0033063">
    <property type="term" value="C:Rad51B-Rad51C-Rad51D-XRCC2 complex"/>
    <property type="evidence" value="ECO:0007669"/>
    <property type="project" value="TreeGrafter"/>
</dbReference>
<keyword evidence="2" id="KW-0539">Nucleus</keyword>
<evidence type="ECO:0000256" key="2">
    <source>
        <dbReference type="ARBA" id="ARBA00023242"/>
    </source>
</evidence>
<dbReference type="AlphaFoldDB" id="A0A061AFT7"/>
<dbReference type="EMBL" id="LK052937">
    <property type="protein sequence ID" value="CDR36417.1"/>
    <property type="molecule type" value="Genomic_DNA"/>
</dbReference>
<protein>
    <submittedName>
        <fullName evidence="4">RHTO0S02e01860g1_1</fullName>
    </submittedName>
</protein>
<dbReference type="GO" id="GO:0005815">
    <property type="term" value="C:microtubule organizing center"/>
    <property type="evidence" value="ECO:0007669"/>
    <property type="project" value="TreeGrafter"/>
</dbReference>
<dbReference type="GO" id="GO:0000400">
    <property type="term" value="F:four-way junction DNA binding"/>
    <property type="evidence" value="ECO:0007669"/>
    <property type="project" value="TreeGrafter"/>
</dbReference>
<dbReference type="GO" id="GO:0005657">
    <property type="term" value="C:replication fork"/>
    <property type="evidence" value="ECO:0007669"/>
    <property type="project" value="TreeGrafter"/>
</dbReference>
<evidence type="ECO:0000313" key="4">
    <source>
        <dbReference type="EMBL" id="CDR36417.1"/>
    </source>
</evidence>
<dbReference type="InterPro" id="IPR051988">
    <property type="entry name" value="HRR_RAD51_Paralog"/>
</dbReference>
<evidence type="ECO:0000256" key="3">
    <source>
        <dbReference type="SAM" id="MobiDB-lite"/>
    </source>
</evidence>
<comment type="subcellular location">
    <subcellularLocation>
        <location evidence="1">Nucleus</location>
    </subcellularLocation>
</comment>
<dbReference type="GO" id="GO:0008094">
    <property type="term" value="F:ATP-dependent activity, acting on DNA"/>
    <property type="evidence" value="ECO:0007669"/>
    <property type="project" value="TreeGrafter"/>
</dbReference>
<dbReference type="GO" id="GO:0003697">
    <property type="term" value="F:single-stranded DNA binding"/>
    <property type="evidence" value="ECO:0007669"/>
    <property type="project" value="TreeGrafter"/>
</dbReference>
<gene>
    <name evidence="4" type="ORF">RHTO0S_02e01860g</name>
</gene>
<dbReference type="GO" id="GO:0000724">
    <property type="term" value="P:double-strand break repair via homologous recombination"/>
    <property type="evidence" value="ECO:0007669"/>
    <property type="project" value="TreeGrafter"/>
</dbReference>
<sequence length="379" mass="40933">MSATPLSTLLPTLLPHEDLSLALEILASHGVVQDVDLLFPPPLPPHASLPPETLDRLRSLVATKLSATSTSGAYLLQQSRDRKGKQPQRFSSTLDDFDDDLDGGFDVGEVIELTGPRRSGRTAFALYVLLFHLLIHRERRAAWLDTTSTFDPYRCLAILRDHLIPRLRAMGGSFASEDGVEPEPEKLAIEVLDRLAVSQVSKSGAALDILTAEARAQGKPQTLDMVVIDTLDVLVGGEAVASGSAQGNANLIAFMRRLHGIARSSSNPLAVFVITTLSSPPPTHAASSRKPAPPEHPHQSGQPPPLSSLPLPNPLKPALSPTFSYLVDLSLLFIPAEPLFGGREGKERGFVEVVKNRRAQAGGMIGFRLENGVRFEQLE</sequence>
<name>A0A061AFT7_RHOTO</name>
<dbReference type="OrthoDB" id="336321at2759"/>
<dbReference type="GO" id="GO:0000723">
    <property type="term" value="P:telomere maintenance"/>
    <property type="evidence" value="ECO:0007669"/>
    <property type="project" value="TreeGrafter"/>
</dbReference>
<feature type="compositionally biased region" description="Pro residues" evidence="3">
    <location>
        <begin position="302"/>
        <end position="313"/>
    </location>
</feature>
<evidence type="ECO:0000256" key="1">
    <source>
        <dbReference type="ARBA" id="ARBA00004123"/>
    </source>
</evidence>
<dbReference type="GO" id="GO:0042148">
    <property type="term" value="P:DNA strand invasion"/>
    <property type="evidence" value="ECO:0007669"/>
    <property type="project" value="TreeGrafter"/>
</dbReference>
<dbReference type="PANTHER" id="PTHR46457">
    <property type="entry name" value="DNA REPAIR PROTEIN RAD51 HOMOLOG 4"/>
    <property type="match status" value="1"/>
</dbReference>
<accession>A0A061AFT7</accession>
<feature type="region of interest" description="Disordered" evidence="3">
    <location>
        <begin position="280"/>
        <end position="313"/>
    </location>
</feature>